<organism evidence="1 2">
    <name type="scientific">Xenoophorus captivus</name>
    <dbReference type="NCBI Taxonomy" id="1517983"/>
    <lineage>
        <taxon>Eukaryota</taxon>
        <taxon>Metazoa</taxon>
        <taxon>Chordata</taxon>
        <taxon>Craniata</taxon>
        <taxon>Vertebrata</taxon>
        <taxon>Euteleostomi</taxon>
        <taxon>Actinopterygii</taxon>
        <taxon>Neopterygii</taxon>
        <taxon>Teleostei</taxon>
        <taxon>Neoteleostei</taxon>
        <taxon>Acanthomorphata</taxon>
        <taxon>Ovalentaria</taxon>
        <taxon>Atherinomorphae</taxon>
        <taxon>Cyprinodontiformes</taxon>
        <taxon>Goodeidae</taxon>
        <taxon>Xenoophorus</taxon>
    </lineage>
</organism>
<evidence type="ECO:0000313" key="2">
    <source>
        <dbReference type="Proteomes" id="UP001434883"/>
    </source>
</evidence>
<sequence length="119" mass="13168">MCESPPVNSLSLDFLTELCISLEKLEMDKGCRGLIITSVLFKETMVNTVGHRNTEVALQLGVLYKPAEALKIGLVDQLVPEDQVFPVASQTMTKWLTIPGNVSVITRKSTLNLLFSFQL</sequence>
<accession>A0ABV0QYZ3</accession>
<reference evidence="1 2" key="1">
    <citation type="submission" date="2021-06" db="EMBL/GenBank/DDBJ databases">
        <authorList>
            <person name="Palmer J.M."/>
        </authorList>
    </citation>
    <scope>NUCLEOTIDE SEQUENCE [LARGE SCALE GENOMIC DNA]</scope>
    <source>
        <strain evidence="1 2">XC_2019</strain>
        <tissue evidence="1">Muscle</tissue>
    </source>
</reference>
<dbReference type="SUPFAM" id="SSF52096">
    <property type="entry name" value="ClpP/crotonase"/>
    <property type="match status" value="1"/>
</dbReference>
<dbReference type="InterPro" id="IPR029045">
    <property type="entry name" value="ClpP/crotonase-like_dom_sf"/>
</dbReference>
<proteinExistence type="predicted"/>
<dbReference type="Proteomes" id="UP001434883">
    <property type="component" value="Unassembled WGS sequence"/>
</dbReference>
<gene>
    <name evidence="1" type="ORF">XENOCAPTIV_001926</name>
</gene>
<keyword evidence="2" id="KW-1185">Reference proteome</keyword>
<dbReference type="EMBL" id="JAHRIN010026396">
    <property type="protein sequence ID" value="MEQ2200708.1"/>
    <property type="molecule type" value="Genomic_DNA"/>
</dbReference>
<comment type="caution">
    <text evidence="1">The sequence shown here is derived from an EMBL/GenBank/DDBJ whole genome shotgun (WGS) entry which is preliminary data.</text>
</comment>
<dbReference type="Gene3D" id="3.90.226.10">
    <property type="entry name" value="2-enoyl-CoA Hydratase, Chain A, domain 1"/>
    <property type="match status" value="1"/>
</dbReference>
<dbReference type="Pfam" id="PF00378">
    <property type="entry name" value="ECH_1"/>
    <property type="match status" value="1"/>
</dbReference>
<protein>
    <submittedName>
        <fullName evidence="1">Uncharacterized protein</fullName>
    </submittedName>
</protein>
<name>A0ABV0QYZ3_9TELE</name>
<dbReference type="InterPro" id="IPR001753">
    <property type="entry name" value="Enoyl-CoA_hydra/iso"/>
</dbReference>
<evidence type="ECO:0000313" key="1">
    <source>
        <dbReference type="EMBL" id="MEQ2200708.1"/>
    </source>
</evidence>